<dbReference type="AlphaFoldDB" id="A0A3F3QJ85"/>
<gene>
    <name evidence="2" type="ORF">BDQ94DRAFT_132896</name>
</gene>
<evidence type="ECO:0000256" key="1">
    <source>
        <dbReference type="SAM" id="MobiDB-lite"/>
    </source>
</evidence>
<protein>
    <submittedName>
        <fullName evidence="2">Uncharacterized protein</fullName>
    </submittedName>
</protein>
<dbReference type="RefSeq" id="XP_026632355.1">
    <property type="nucleotide sequence ID" value="XM_026764156.1"/>
</dbReference>
<reference evidence="2 3" key="1">
    <citation type="submission" date="2018-07" db="EMBL/GenBank/DDBJ databases">
        <title>The genomes of Aspergillus section Nigri reveals drivers in fungal speciation.</title>
        <authorList>
            <consortium name="DOE Joint Genome Institute"/>
            <person name="Vesth T.C."/>
            <person name="Nybo J."/>
            <person name="Theobald S."/>
            <person name="Brandl J."/>
            <person name="Frisvad J.C."/>
            <person name="Nielsen K.F."/>
            <person name="Lyhne E.K."/>
            <person name="Kogle M.E."/>
            <person name="Kuo A."/>
            <person name="Riley R."/>
            <person name="Clum A."/>
            <person name="Nolan M."/>
            <person name="Lipzen A."/>
            <person name="Salamov A."/>
            <person name="Henrissat B."/>
            <person name="Wiebenga A."/>
            <person name="De vries R.P."/>
            <person name="Grigoriev I.V."/>
            <person name="Mortensen U.H."/>
            <person name="Andersen M.R."/>
            <person name="Baker S.E."/>
        </authorList>
    </citation>
    <scope>NUCLEOTIDE SEQUENCE [LARGE SCALE GENOMIC DNA]</scope>
    <source>
        <strain evidence="2 3">CBS 139.54b</strain>
    </source>
</reference>
<sequence>MALRRIPLPRVFAGCCSGEAQLSIHYGVYMLHRERLNAISVGSPNAWHCFQMLLPGQDEARSSVQAITYQKGLSTVCSSVGVKVQRSLVHQVSNGWTIESPRELAASPYTHPRKATAGNPTSDRMVRDAYT</sequence>
<organism evidence="2 3">
    <name type="scientific">Aspergillus welwitschiae</name>
    <dbReference type="NCBI Taxonomy" id="1341132"/>
    <lineage>
        <taxon>Eukaryota</taxon>
        <taxon>Fungi</taxon>
        <taxon>Dikarya</taxon>
        <taxon>Ascomycota</taxon>
        <taxon>Pezizomycotina</taxon>
        <taxon>Eurotiomycetes</taxon>
        <taxon>Eurotiomycetidae</taxon>
        <taxon>Eurotiales</taxon>
        <taxon>Aspergillaceae</taxon>
        <taxon>Aspergillus</taxon>
        <taxon>Aspergillus subgen. Circumdati</taxon>
    </lineage>
</organism>
<keyword evidence="3" id="KW-1185">Reference proteome</keyword>
<dbReference type="GeneID" id="38132512"/>
<evidence type="ECO:0000313" key="2">
    <source>
        <dbReference type="EMBL" id="RDH39333.1"/>
    </source>
</evidence>
<evidence type="ECO:0000313" key="3">
    <source>
        <dbReference type="Proteomes" id="UP000253729"/>
    </source>
</evidence>
<accession>A0A3F3QJ85</accession>
<name>A0A3F3QJ85_9EURO</name>
<proteinExistence type="predicted"/>
<dbReference type="Proteomes" id="UP000253729">
    <property type="component" value="Unassembled WGS sequence"/>
</dbReference>
<dbReference type="EMBL" id="KZ852032">
    <property type="protein sequence ID" value="RDH39333.1"/>
    <property type="molecule type" value="Genomic_DNA"/>
</dbReference>
<feature type="region of interest" description="Disordered" evidence="1">
    <location>
        <begin position="103"/>
        <end position="131"/>
    </location>
</feature>